<dbReference type="PANTHER" id="PTHR31541">
    <property type="entry name" value="B3 DOMAIN PLANT PROTEIN-RELATED"/>
    <property type="match status" value="1"/>
</dbReference>
<dbReference type="PANTHER" id="PTHR31541:SF25">
    <property type="entry name" value="GAMMA-GLIADIN B"/>
    <property type="match status" value="1"/>
</dbReference>
<evidence type="ECO:0000256" key="2">
    <source>
        <dbReference type="ARBA" id="ARBA00023015"/>
    </source>
</evidence>
<evidence type="ECO:0000256" key="1">
    <source>
        <dbReference type="ARBA" id="ARBA00004123"/>
    </source>
</evidence>
<reference evidence="6" key="1">
    <citation type="submission" date="2021-01" db="EMBL/GenBank/DDBJ databases">
        <authorList>
            <consortium name="Genoscope - CEA"/>
            <person name="William W."/>
        </authorList>
    </citation>
    <scope>NUCLEOTIDE SEQUENCE</scope>
</reference>
<dbReference type="AlphaFoldDB" id="A0A816UXK7"/>
<dbReference type="EMBL" id="HG994372">
    <property type="protein sequence ID" value="CAF2116577.1"/>
    <property type="molecule type" value="Genomic_DNA"/>
</dbReference>
<keyword evidence="2" id="KW-0805">Transcription regulation</keyword>
<dbReference type="InterPro" id="IPR005508">
    <property type="entry name" value="At2g31720-like"/>
</dbReference>
<dbReference type="Pfam" id="PF03754">
    <property type="entry name" value="At2g31720-like"/>
    <property type="match status" value="1"/>
</dbReference>
<dbReference type="GO" id="GO:0005634">
    <property type="term" value="C:nucleus"/>
    <property type="evidence" value="ECO:0007669"/>
    <property type="project" value="UniProtKB-SubCell"/>
</dbReference>
<gene>
    <name evidence="6" type="ORF">DARMORV10_C08P51650.1</name>
</gene>
<keyword evidence="3" id="KW-0238">DNA-binding</keyword>
<evidence type="ECO:0000256" key="5">
    <source>
        <dbReference type="ARBA" id="ARBA00023242"/>
    </source>
</evidence>
<name>A0A816UXK7_BRANA</name>
<dbReference type="Proteomes" id="UP001295469">
    <property type="component" value="Chromosome C08"/>
</dbReference>
<keyword evidence="5" id="KW-0539">Nucleus</keyword>
<evidence type="ECO:0000256" key="3">
    <source>
        <dbReference type="ARBA" id="ARBA00023125"/>
    </source>
</evidence>
<sequence length="255" mass="28360">MFYLDEQTANILIIISQSQRPPMNTMNAKLNTVGASSSSCTTDPTPEWLLKFNGAAKLKTVGASSSSWTTDPTPEWLLKLMTEKNGAELKKIIEKELSASDVSRGHDRLSMPCSNIIDLEFLSPMEQRIIEEDEGKKHMTGVAAKLVVKLVDSDVLKEFDVNLRRCSMHKTRGNHSFVYSLISWKQVVEDEGCGLKKSDKIRLWSFHSDGKLYFALTTLSPPPPSPSSDSGDSKPEEIISALVIDDKFNDDLPPK</sequence>
<evidence type="ECO:0000313" key="6">
    <source>
        <dbReference type="EMBL" id="CAF2116577.1"/>
    </source>
</evidence>
<keyword evidence="4" id="KW-0804">Transcription</keyword>
<proteinExistence type="predicted"/>
<accession>A0A816UXK7</accession>
<dbReference type="GO" id="GO:0003677">
    <property type="term" value="F:DNA binding"/>
    <property type="evidence" value="ECO:0007669"/>
    <property type="project" value="UniProtKB-KW"/>
</dbReference>
<dbReference type="InterPro" id="IPR015300">
    <property type="entry name" value="DNA-bd_pseudobarrel_sf"/>
</dbReference>
<protein>
    <submittedName>
        <fullName evidence="6">(rape) hypothetical protein</fullName>
    </submittedName>
</protein>
<dbReference type="Gene3D" id="2.40.330.10">
    <property type="entry name" value="DNA-binding pseudobarrel domain"/>
    <property type="match status" value="1"/>
</dbReference>
<comment type="subcellular location">
    <subcellularLocation>
        <location evidence="1">Nucleus</location>
    </subcellularLocation>
</comment>
<organism evidence="6">
    <name type="scientific">Brassica napus</name>
    <name type="common">Rape</name>
    <dbReference type="NCBI Taxonomy" id="3708"/>
    <lineage>
        <taxon>Eukaryota</taxon>
        <taxon>Viridiplantae</taxon>
        <taxon>Streptophyta</taxon>
        <taxon>Embryophyta</taxon>
        <taxon>Tracheophyta</taxon>
        <taxon>Spermatophyta</taxon>
        <taxon>Magnoliopsida</taxon>
        <taxon>eudicotyledons</taxon>
        <taxon>Gunneridae</taxon>
        <taxon>Pentapetalae</taxon>
        <taxon>rosids</taxon>
        <taxon>malvids</taxon>
        <taxon>Brassicales</taxon>
        <taxon>Brassicaceae</taxon>
        <taxon>Brassiceae</taxon>
        <taxon>Brassica</taxon>
    </lineage>
</organism>
<evidence type="ECO:0000256" key="4">
    <source>
        <dbReference type="ARBA" id="ARBA00023163"/>
    </source>
</evidence>